<dbReference type="EMBL" id="JBHTNH010000007">
    <property type="protein sequence ID" value="MFD1361136.1"/>
    <property type="molecule type" value="Genomic_DNA"/>
</dbReference>
<name>A0ABW3ZS23_9BACI</name>
<dbReference type="Pfam" id="PF13692">
    <property type="entry name" value="Glyco_trans_1_4"/>
    <property type="match status" value="1"/>
</dbReference>
<proteinExistence type="predicted"/>
<dbReference type="EC" id="2.4.-.-" evidence="4"/>
<accession>A0ABW3ZS23</accession>
<evidence type="ECO:0000256" key="1">
    <source>
        <dbReference type="ARBA" id="ARBA00022676"/>
    </source>
</evidence>
<dbReference type="InterPro" id="IPR028098">
    <property type="entry name" value="Glyco_trans_4-like_N"/>
</dbReference>
<comment type="caution">
    <text evidence="4">The sequence shown here is derived from an EMBL/GenBank/DDBJ whole genome shotgun (WGS) entry which is preliminary data.</text>
</comment>
<evidence type="ECO:0000313" key="4">
    <source>
        <dbReference type="EMBL" id="MFD1361136.1"/>
    </source>
</evidence>
<dbReference type="Proteomes" id="UP001597178">
    <property type="component" value="Unassembled WGS sequence"/>
</dbReference>
<reference evidence="5" key="1">
    <citation type="journal article" date="2019" name="Int. J. Syst. Evol. Microbiol.">
        <title>The Global Catalogue of Microorganisms (GCM) 10K type strain sequencing project: providing services to taxonomists for standard genome sequencing and annotation.</title>
        <authorList>
            <consortium name="The Broad Institute Genomics Platform"/>
            <consortium name="The Broad Institute Genome Sequencing Center for Infectious Disease"/>
            <person name="Wu L."/>
            <person name="Ma J."/>
        </authorList>
    </citation>
    <scope>NUCLEOTIDE SEQUENCE [LARGE SCALE GENOMIC DNA]</scope>
    <source>
        <strain evidence="5">CCUG 54822</strain>
    </source>
</reference>
<evidence type="ECO:0000313" key="5">
    <source>
        <dbReference type="Proteomes" id="UP001597178"/>
    </source>
</evidence>
<dbReference type="Gene3D" id="3.40.50.2000">
    <property type="entry name" value="Glycogen Phosphorylase B"/>
    <property type="match status" value="2"/>
</dbReference>
<keyword evidence="2 4" id="KW-0808">Transferase</keyword>
<keyword evidence="5" id="KW-1185">Reference proteome</keyword>
<keyword evidence="1 4" id="KW-0328">Glycosyltransferase</keyword>
<sequence length="409" mass="47238">MDHNVCFLVSEHPFLDARIFKKEAKSLHQQGYQVTMIVPRKKGYLFDVDGSIFYEQFRSSVFGHEGINVITYEQRHPEKRIKELNHNLQSGHHHRFTDQLTQLGIEQKADYYHAHEFFSLYSGIGIKRALAVEGKQTKLIYDSHELDPDPLIEQPQNIYNTKKQMLKLMLNELDYVITVSSSIKSWYRSINPYLPTEVIYNAPPLTPDHHPGQGYKKGLTIAYEGVMNQNRGSFHKLIDILEQCHKTLRLNLIIIGGEKAADQDLKHLIPPHLQENVHFTGWIGYDAIPSVMKGADLGWIDLDTAHSLNQRFAMPNKFFSYLNNGVPVLANQSKDMQTFVETYQCGHVVPKQQATADDYVQALHFLDANRDKIRTMSLNARQAMEAHFSWEHMAKRLYAVYDRLAKDRS</sequence>
<dbReference type="SUPFAM" id="SSF53756">
    <property type="entry name" value="UDP-Glycosyltransferase/glycogen phosphorylase"/>
    <property type="match status" value="1"/>
</dbReference>
<protein>
    <submittedName>
        <fullName evidence="4">Glycosyltransferase</fullName>
        <ecNumber evidence="4">2.4.-.-</ecNumber>
    </submittedName>
</protein>
<evidence type="ECO:0000256" key="2">
    <source>
        <dbReference type="ARBA" id="ARBA00022679"/>
    </source>
</evidence>
<feature type="domain" description="Glycosyltransferase subfamily 4-like N-terminal" evidence="3">
    <location>
        <begin position="24"/>
        <end position="201"/>
    </location>
</feature>
<dbReference type="PANTHER" id="PTHR12526:SF629">
    <property type="entry name" value="TEICHURONIC ACID BIOSYNTHESIS GLYCOSYLTRANSFERASE TUAH-RELATED"/>
    <property type="match status" value="1"/>
</dbReference>
<organism evidence="4 5">
    <name type="scientific">Lentibacillus salinarum</name>
    <dbReference type="NCBI Taxonomy" id="446820"/>
    <lineage>
        <taxon>Bacteria</taxon>
        <taxon>Bacillati</taxon>
        <taxon>Bacillota</taxon>
        <taxon>Bacilli</taxon>
        <taxon>Bacillales</taxon>
        <taxon>Bacillaceae</taxon>
        <taxon>Lentibacillus</taxon>
    </lineage>
</organism>
<dbReference type="Pfam" id="PF13439">
    <property type="entry name" value="Glyco_transf_4"/>
    <property type="match status" value="1"/>
</dbReference>
<dbReference type="PANTHER" id="PTHR12526">
    <property type="entry name" value="GLYCOSYLTRANSFERASE"/>
    <property type="match status" value="1"/>
</dbReference>
<evidence type="ECO:0000259" key="3">
    <source>
        <dbReference type="Pfam" id="PF13439"/>
    </source>
</evidence>
<dbReference type="RefSeq" id="WP_382398423.1">
    <property type="nucleotide sequence ID" value="NZ_JBHTNH010000007.1"/>
</dbReference>
<gene>
    <name evidence="4" type="ORF">ACFQ4A_05555</name>
</gene>
<dbReference type="GO" id="GO:0016757">
    <property type="term" value="F:glycosyltransferase activity"/>
    <property type="evidence" value="ECO:0007669"/>
    <property type="project" value="UniProtKB-KW"/>
</dbReference>